<keyword evidence="4" id="KW-1185">Reference proteome</keyword>
<proteinExistence type="inferred from homology"/>
<evidence type="ECO:0000313" key="3">
    <source>
        <dbReference type="EMBL" id="CVK20747.1"/>
    </source>
</evidence>
<comment type="similarity">
    <text evidence="1">Belongs to the aspartate/glutamate racemases family.</text>
</comment>
<dbReference type="EMBL" id="FCOW01000022">
    <property type="protein sequence ID" value="CVK20747.1"/>
    <property type="molecule type" value="Genomic_DNA"/>
</dbReference>
<accession>A0ABM9W6Q9</accession>
<organism evidence="3 4">
    <name type="scientific">Sporomusa sphaeroides DSM 2875</name>
    <dbReference type="NCBI Taxonomy" id="1337886"/>
    <lineage>
        <taxon>Bacteria</taxon>
        <taxon>Bacillati</taxon>
        <taxon>Bacillota</taxon>
        <taxon>Negativicutes</taxon>
        <taxon>Selenomonadales</taxon>
        <taxon>Sporomusaceae</taxon>
        <taxon>Sporomusa</taxon>
    </lineage>
</organism>
<dbReference type="Pfam" id="PF01177">
    <property type="entry name" value="Asp_Glu_race"/>
    <property type="match status" value="1"/>
</dbReference>
<dbReference type="InterPro" id="IPR015942">
    <property type="entry name" value="Asp/Glu/hydantoin_racemase"/>
</dbReference>
<gene>
    <name evidence="3" type="ORF">SSPH_03415</name>
</gene>
<evidence type="ECO:0000256" key="1">
    <source>
        <dbReference type="ARBA" id="ARBA00007847"/>
    </source>
</evidence>
<name>A0ABM9W6Q9_9FIRM</name>
<dbReference type="InterPro" id="IPR004380">
    <property type="entry name" value="Asp_race"/>
</dbReference>
<dbReference type="PROSITE" id="PS00923">
    <property type="entry name" value="ASP_GLU_RACEMASE_1"/>
    <property type="match status" value="1"/>
</dbReference>
<dbReference type="GO" id="GO:0047689">
    <property type="term" value="F:aspartate racemase activity"/>
    <property type="evidence" value="ECO:0007669"/>
    <property type="project" value="UniProtKB-EC"/>
</dbReference>
<protein>
    <submittedName>
        <fullName evidence="3">Aspartate racemase</fullName>
        <ecNumber evidence="3">5.1.1.13</ecNumber>
    </submittedName>
</protein>
<reference evidence="3 4" key="1">
    <citation type="submission" date="2016-01" db="EMBL/GenBank/DDBJ databases">
        <authorList>
            <person name="Brown R."/>
        </authorList>
    </citation>
    <scope>NUCLEOTIDE SEQUENCE [LARGE SCALE GENOMIC DNA]</scope>
    <source>
        <strain evidence="3">Sporomusa sphaeroides DSM 2875</strain>
    </source>
</reference>
<dbReference type="Gene3D" id="3.40.50.1860">
    <property type="match status" value="2"/>
</dbReference>
<sequence>MLTVGILGGMGPMATVDLFAKIVECTPAACDQDHIKIIVYNNPQIPSRIEAILNGSRSPAGALIDSARFLENAGANLLVMPCNTAHYWYQDIQAAITIKLINMIENTANAVASRENSGDIVLFASAGTVQTALYQKAFLAKNISLLIPKPDEQQIISLAITAAKAGQLENNPYLGQLDEIMFAYQQAGANSFIGGCTEIPLLFKYSSRECCRIDPTRLLAQEVVRQALL</sequence>
<dbReference type="PANTHER" id="PTHR21198:SF7">
    <property type="entry name" value="ASPARTATE-GLUTAMATE RACEMASE FAMILY"/>
    <property type="match status" value="1"/>
</dbReference>
<dbReference type="InterPro" id="IPR018187">
    <property type="entry name" value="Asp/Glu_racemase_AS_1"/>
</dbReference>
<evidence type="ECO:0000256" key="2">
    <source>
        <dbReference type="ARBA" id="ARBA00023235"/>
    </source>
</evidence>
<dbReference type="InterPro" id="IPR001920">
    <property type="entry name" value="Asp/Glu_race"/>
</dbReference>
<keyword evidence="2 3" id="KW-0413">Isomerase</keyword>
<evidence type="ECO:0000313" key="4">
    <source>
        <dbReference type="Proteomes" id="UP000245702"/>
    </source>
</evidence>
<dbReference type="Proteomes" id="UP000245702">
    <property type="component" value="Unassembled WGS sequence"/>
</dbReference>
<dbReference type="EC" id="5.1.1.13" evidence="3"/>
<comment type="caution">
    <text evidence="3">The sequence shown here is derived from an EMBL/GenBank/DDBJ whole genome shotgun (WGS) entry which is preliminary data.</text>
</comment>
<dbReference type="NCBIfam" id="TIGR00035">
    <property type="entry name" value="asp_race"/>
    <property type="match status" value="1"/>
</dbReference>
<dbReference type="PANTHER" id="PTHR21198">
    <property type="entry name" value="GLUTAMATE RACEMASE"/>
    <property type="match status" value="1"/>
</dbReference>
<dbReference type="SUPFAM" id="SSF53681">
    <property type="entry name" value="Aspartate/glutamate racemase"/>
    <property type="match status" value="2"/>
</dbReference>